<protein>
    <submittedName>
        <fullName evidence="2">Uncharacterized protein</fullName>
    </submittedName>
</protein>
<dbReference type="Proteomes" id="UP000292447">
    <property type="component" value="Chromosome III"/>
</dbReference>
<dbReference type="AlphaFoldDB" id="A0A4P6XMU6"/>
<feature type="region of interest" description="Disordered" evidence="1">
    <location>
        <begin position="247"/>
        <end position="302"/>
    </location>
</feature>
<evidence type="ECO:0000313" key="3">
    <source>
        <dbReference type="Proteomes" id="UP000292447"/>
    </source>
</evidence>
<name>A0A4P6XMU6_9ASCO</name>
<accession>A0A4P6XMU6</accession>
<organism evidence="2 3">
    <name type="scientific">Metschnikowia aff. pulcherrima</name>
    <dbReference type="NCBI Taxonomy" id="2163413"/>
    <lineage>
        <taxon>Eukaryota</taxon>
        <taxon>Fungi</taxon>
        <taxon>Dikarya</taxon>
        <taxon>Ascomycota</taxon>
        <taxon>Saccharomycotina</taxon>
        <taxon>Pichiomycetes</taxon>
        <taxon>Metschnikowiaceae</taxon>
        <taxon>Metschnikowia</taxon>
    </lineage>
</organism>
<evidence type="ECO:0000256" key="1">
    <source>
        <dbReference type="SAM" id="MobiDB-lite"/>
    </source>
</evidence>
<gene>
    <name evidence="2" type="ORF">METSCH_C05840</name>
</gene>
<feature type="compositionally biased region" description="Basic residues" evidence="1">
    <location>
        <begin position="258"/>
        <end position="267"/>
    </location>
</feature>
<reference evidence="3" key="1">
    <citation type="submission" date="2019-03" db="EMBL/GenBank/DDBJ databases">
        <title>Snf2 controls pulcherriminic acid biosynthesis and connects pigmentation and antifungal activity of the yeast Metschnikowia pulcherrima.</title>
        <authorList>
            <person name="Gore-Lloyd D."/>
            <person name="Sumann I."/>
            <person name="Brachmann A.O."/>
            <person name="Schneeberger K."/>
            <person name="Ortiz-Merino R.A."/>
            <person name="Moreno-Beltran M."/>
            <person name="Schlaefli M."/>
            <person name="Kirner P."/>
            <person name="Santos Kron A."/>
            <person name="Wolfe K.H."/>
            <person name="Piel J."/>
            <person name="Ahrens C.H."/>
            <person name="Henk D."/>
            <person name="Freimoser F.M."/>
        </authorList>
    </citation>
    <scope>NUCLEOTIDE SEQUENCE [LARGE SCALE GENOMIC DNA]</scope>
    <source>
        <strain evidence="3">APC 1.2</strain>
    </source>
</reference>
<proteinExistence type="predicted"/>
<keyword evidence="3" id="KW-1185">Reference proteome</keyword>
<feature type="compositionally biased region" description="Basic and acidic residues" evidence="1">
    <location>
        <begin position="268"/>
        <end position="285"/>
    </location>
</feature>
<dbReference type="EMBL" id="CP034458">
    <property type="protein sequence ID" value="QBM88610.1"/>
    <property type="molecule type" value="Genomic_DNA"/>
</dbReference>
<sequence length="383" mass="44202">MTCQVLLPEKVSNVTPLLSPNSEYGIIVTVKEREIDDHFKAEASLLRKACKKHLAVSLKLICYARHMDAGICPGDLKIPAKKQLRSENITGSDSETWKSALAAEITKLTDQVLDFQRDVLMKNKSCRVECKRWLNGICKARGISGWDDFELIRKAFDKYYRGRIIDYFLLQALDFHREKRFDIIAHMLRLYAKEEKTLNEIFHNEIPDADSGPHVDVNFYVHEYYRDRLEKLEAKVKESELELKFMQAKDRSQQTQKGKAKNQKATHARPDDSKVHCDEQKEQKGSRSVQKLGGNPGKNTVAHRKISPKVRQVNAQLKLMQEEVDKKQLYRICPTKNKIPIPRSFAACCWESQRTFLYLYGESRDTGCPNVKKEVVLKNSEAK</sequence>
<evidence type="ECO:0000313" key="2">
    <source>
        <dbReference type="EMBL" id="QBM88610.1"/>
    </source>
</evidence>